<proteinExistence type="predicted"/>
<evidence type="ECO:0000313" key="1">
    <source>
        <dbReference type="EMBL" id="TGY64572.1"/>
    </source>
</evidence>
<comment type="caution">
    <text evidence="1">The sequence shown here is derived from an EMBL/GenBank/DDBJ whole genome shotgun (WGS) entry which is preliminary data.</text>
</comment>
<name>A0AC61R400_9FIRM</name>
<accession>A0AC61R400</accession>
<dbReference type="EMBL" id="SRYG01000039">
    <property type="protein sequence ID" value="TGY64572.1"/>
    <property type="molecule type" value="Genomic_DNA"/>
</dbReference>
<dbReference type="Proteomes" id="UP000308836">
    <property type="component" value="Unassembled WGS sequence"/>
</dbReference>
<evidence type="ECO:0000313" key="2">
    <source>
        <dbReference type="Proteomes" id="UP000308836"/>
    </source>
</evidence>
<sequence>MIKSVILITGETMLTKKEKEMMKVFWAHKEPLNKDRLAALLPEYNRNTMQSVIRRLCDKKYLEVAGFEINDNLISRTFIACQDESDCLADSVPENKRVSLVKKLIDTGLSKEELNVLKEAIEKAKAALGENV</sequence>
<protein>
    <submittedName>
        <fullName evidence="1">Uncharacterized protein</fullName>
    </submittedName>
</protein>
<reference evidence="1" key="1">
    <citation type="submission" date="2019-04" db="EMBL/GenBank/DDBJ databases">
        <title>Microbes associate with the intestines of laboratory mice.</title>
        <authorList>
            <person name="Navarre W."/>
            <person name="Wong E."/>
            <person name="Huang K."/>
            <person name="Tropini C."/>
            <person name="Ng K."/>
            <person name="Yu B."/>
        </authorList>
    </citation>
    <scope>NUCLEOTIDE SEQUENCE</scope>
    <source>
        <strain evidence="1">NM09_H32</strain>
    </source>
</reference>
<organism evidence="1 2">
    <name type="scientific">Dubosiella muris</name>
    <dbReference type="NCBI Taxonomy" id="3038133"/>
    <lineage>
        <taxon>Bacteria</taxon>
        <taxon>Bacillati</taxon>
        <taxon>Bacillota</taxon>
        <taxon>Erysipelotrichia</taxon>
        <taxon>Erysipelotrichales</taxon>
        <taxon>Erysipelotrichaceae</taxon>
        <taxon>Dubosiella</taxon>
    </lineage>
</organism>
<gene>
    <name evidence="1" type="ORF">E5336_11940</name>
</gene>
<keyword evidence="2" id="KW-1185">Reference proteome</keyword>